<organism evidence="2 3">
    <name type="scientific">Amorphus orientalis</name>
    <dbReference type="NCBI Taxonomy" id="649198"/>
    <lineage>
        <taxon>Bacteria</taxon>
        <taxon>Pseudomonadati</taxon>
        <taxon>Pseudomonadota</taxon>
        <taxon>Alphaproteobacteria</taxon>
        <taxon>Hyphomicrobiales</taxon>
        <taxon>Amorphaceae</taxon>
        <taxon>Amorphus</taxon>
    </lineage>
</organism>
<comment type="caution">
    <text evidence="2">The sequence shown here is derived from an EMBL/GenBank/DDBJ whole genome shotgun (WGS) entry which is preliminary data.</text>
</comment>
<evidence type="ECO:0000256" key="1">
    <source>
        <dbReference type="SAM" id="Phobius"/>
    </source>
</evidence>
<dbReference type="EMBL" id="JAUSUL010000008">
    <property type="protein sequence ID" value="MDQ0317764.1"/>
    <property type="molecule type" value="Genomic_DNA"/>
</dbReference>
<feature type="transmembrane region" description="Helical" evidence="1">
    <location>
        <begin position="23"/>
        <end position="42"/>
    </location>
</feature>
<protein>
    <submittedName>
        <fullName evidence="2">Uncharacterized protein</fullName>
    </submittedName>
</protein>
<evidence type="ECO:0000313" key="2">
    <source>
        <dbReference type="EMBL" id="MDQ0317764.1"/>
    </source>
</evidence>
<keyword evidence="1" id="KW-0812">Transmembrane</keyword>
<proteinExistence type="predicted"/>
<sequence length="43" mass="5167">MERFVIIGVSLVFYVIPEMIRDFSVGPLVVYAVGMWFIWPWFR</sequence>
<keyword evidence="1" id="KW-0472">Membrane</keyword>
<gene>
    <name evidence="2" type="ORF">J2S73_004251</name>
</gene>
<dbReference type="RefSeq" id="WP_306887690.1">
    <property type="nucleotide sequence ID" value="NZ_JAUSUL010000008.1"/>
</dbReference>
<dbReference type="Proteomes" id="UP001229244">
    <property type="component" value="Unassembled WGS sequence"/>
</dbReference>
<name>A0AAE3VST2_9HYPH</name>
<accession>A0AAE3VST2</accession>
<keyword evidence="3" id="KW-1185">Reference proteome</keyword>
<dbReference type="AlphaFoldDB" id="A0AAE3VST2"/>
<evidence type="ECO:0000313" key="3">
    <source>
        <dbReference type="Proteomes" id="UP001229244"/>
    </source>
</evidence>
<reference evidence="2" key="1">
    <citation type="submission" date="2023-07" db="EMBL/GenBank/DDBJ databases">
        <title>Genomic Encyclopedia of Type Strains, Phase IV (KMG-IV): sequencing the most valuable type-strain genomes for metagenomic binning, comparative biology and taxonomic classification.</title>
        <authorList>
            <person name="Goeker M."/>
        </authorList>
    </citation>
    <scope>NUCLEOTIDE SEQUENCE</scope>
    <source>
        <strain evidence="2">DSM 21202</strain>
    </source>
</reference>
<keyword evidence="1" id="KW-1133">Transmembrane helix</keyword>